<dbReference type="EMBL" id="FOIC01000009">
    <property type="protein sequence ID" value="SET62341.1"/>
    <property type="molecule type" value="Genomic_DNA"/>
</dbReference>
<dbReference type="RefSeq" id="WP_092932837.1">
    <property type="nucleotide sequence ID" value="NZ_FMZP01000007.1"/>
</dbReference>
<feature type="region of interest" description="Disordered" evidence="1">
    <location>
        <begin position="31"/>
        <end position="52"/>
    </location>
</feature>
<organism evidence="2 5">
    <name type="scientific">Natrinema hispanicum</name>
    <dbReference type="NCBI Taxonomy" id="392421"/>
    <lineage>
        <taxon>Archaea</taxon>
        <taxon>Methanobacteriati</taxon>
        <taxon>Methanobacteriota</taxon>
        <taxon>Stenosarchaea group</taxon>
        <taxon>Halobacteria</taxon>
        <taxon>Halobacteriales</taxon>
        <taxon>Natrialbaceae</taxon>
        <taxon>Natrinema</taxon>
    </lineage>
</organism>
<evidence type="ECO:0000313" key="4">
    <source>
        <dbReference type="Proteomes" id="UP000199320"/>
    </source>
</evidence>
<sequence length="120" mass="13075">MLGPGPETLAVGAFVALLIGSWLFTRVRGGSAGERQSRKRHQEAQQREPPVDIGDVETVAIREFTDHHSGERRAVGKIEGFVVFVEDVPDSCAVTDVIRIKILSFNRGHTSATATYLESA</sequence>
<dbReference type="Proteomes" id="UP000199320">
    <property type="component" value="Unassembled WGS sequence"/>
</dbReference>
<reference evidence="3" key="2">
    <citation type="submission" date="2016-10" db="EMBL/GenBank/DDBJ databases">
        <authorList>
            <person name="de Groot N.N."/>
        </authorList>
    </citation>
    <scope>NUCLEOTIDE SEQUENCE [LARGE SCALE GENOMIC DNA]</scope>
    <source>
        <strain evidence="3">CDM_6</strain>
    </source>
</reference>
<dbReference type="OrthoDB" id="157176at2157"/>
<protein>
    <submittedName>
        <fullName evidence="2">Predicted RNA-binding protein, contains TRAM domain</fullName>
    </submittedName>
</protein>
<evidence type="ECO:0000313" key="2">
    <source>
        <dbReference type="EMBL" id="SDC79448.1"/>
    </source>
</evidence>
<dbReference type="AlphaFoldDB" id="A0A1G6PHD8"/>
<evidence type="ECO:0000313" key="3">
    <source>
        <dbReference type="EMBL" id="SET62341.1"/>
    </source>
</evidence>
<proteinExistence type="predicted"/>
<keyword evidence="4" id="KW-1185">Reference proteome</keyword>
<gene>
    <name evidence="3" type="ORF">SAMN04488694_10999</name>
    <name evidence="2" type="ORF">SAMN05192552_1007127</name>
</gene>
<evidence type="ECO:0000256" key="1">
    <source>
        <dbReference type="SAM" id="MobiDB-lite"/>
    </source>
</evidence>
<dbReference type="InterPro" id="IPR012340">
    <property type="entry name" value="NA-bd_OB-fold"/>
</dbReference>
<dbReference type="STRING" id="392421.SAMN04488694_10999"/>
<reference evidence="4 5" key="1">
    <citation type="submission" date="2016-10" db="EMBL/GenBank/DDBJ databases">
        <authorList>
            <person name="Varghese N."/>
            <person name="Submissions S."/>
        </authorList>
    </citation>
    <scope>NUCLEOTIDE SEQUENCE [LARGE SCALE GENOMIC DNA]</scope>
    <source>
        <strain evidence="2 5">CDM_1</strain>
        <strain evidence="4">CDM_6</strain>
    </source>
</reference>
<dbReference type="Proteomes" id="UP000324021">
    <property type="component" value="Unassembled WGS sequence"/>
</dbReference>
<name>A0A1G6PHD8_9EURY</name>
<accession>A0A1G6PHD8</accession>
<dbReference type="EMBL" id="FMZP01000007">
    <property type="protein sequence ID" value="SDC79448.1"/>
    <property type="molecule type" value="Genomic_DNA"/>
</dbReference>
<evidence type="ECO:0000313" key="5">
    <source>
        <dbReference type="Proteomes" id="UP000324021"/>
    </source>
</evidence>
<dbReference type="Gene3D" id="2.40.50.140">
    <property type="entry name" value="Nucleic acid-binding proteins"/>
    <property type="match status" value="1"/>
</dbReference>